<evidence type="ECO:0000256" key="5">
    <source>
        <dbReference type="ARBA" id="ARBA00022801"/>
    </source>
</evidence>
<evidence type="ECO:0000256" key="1">
    <source>
        <dbReference type="ARBA" id="ARBA00004613"/>
    </source>
</evidence>
<dbReference type="EMBL" id="CM001879">
    <property type="protein sequence ID" value="EOX91854.1"/>
    <property type="molecule type" value="Genomic_DNA"/>
</dbReference>
<evidence type="ECO:0000256" key="4">
    <source>
        <dbReference type="ARBA" id="ARBA00022729"/>
    </source>
</evidence>
<comment type="subcellular location">
    <subcellularLocation>
        <location evidence="1">Secreted</location>
    </subcellularLocation>
</comment>
<keyword evidence="5 10" id="KW-0378">Hydrolase</keyword>
<feature type="signal peptide" evidence="8">
    <location>
        <begin position="1"/>
        <end position="23"/>
    </location>
</feature>
<dbReference type="InterPro" id="IPR002772">
    <property type="entry name" value="Glyco_hydro_3_C"/>
</dbReference>
<dbReference type="InterPro" id="IPR036881">
    <property type="entry name" value="Glyco_hydro_3_C_sf"/>
</dbReference>
<evidence type="ECO:0000259" key="9">
    <source>
        <dbReference type="SMART" id="SM01217"/>
    </source>
</evidence>
<dbReference type="FunFam" id="3.40.50.1700:FF:000001">
    <property type="entry name" value="probable beta-D-xylosidase 2"/>
    <property type="match status" value="1"/>
</dbReference>
<evidence type="ECO:0000313" key="11">
    <source>
        <dbReference type="Proteomes" id="UP000026915"/>
    </source>
</evidence>
<feature type="domain" description="Fibronectin type III-like" evidence="9">
    <location>
        <begin position="717"/>
        <end position="787"/>
    </location>
</feature>
<dbReference type="Gramene" id="EOX91854">
    <property type="protein sequence ID" value="EOX91854"/>
    <property type="gene ID" value="TCM_000917"/>
</dbReference>
<dbReference type="FunFam" id="3.20.20.300:FF:000004">
    <property type="entry name" value="probable beta-D-xylosidase 7"/>
    <property type="match status" value="1"/>
</dbReference>
<sequence length="828" mass="91591">MSRQHRSLFFLLQLLTLLISISSSNPNPQFPCEPPYFNSYPFCNTSLSITDRAQSLISLLTLREKIQQLSNNASGIPRLGIPPYEWWSESLHGVASNGPGVSFNGIVKAATSFPQVLVMAASFNRTLWFKIGLAVGVEAKAMYNVGQAGLTFWAPNINIFRDPRWGRGQETPGEDPMVVSAYAIEFVKGFQGGSWGGSGTFRDRFRGKRALRGDNHDDDERGDGLMNSACCKHFIAYDLEKWENFSRYSFNAVVTKQDMEDTYEPPFRSCIQQGKASCLMCSYNAINGVPACARGDLLQKARNEWGFKGYITSDCDAVATVQEDQNYTRIPEDAVADVLKAGMDINCGSYLVRHTQTTIEQGKLQEMDIDRALLNLFSVQLRLGLFDGDPRKGQFGKLGQQEICTSQHKMLALEAARQGIVLLKNKKRFLPLNRNAVSSLAIIGPMANNISNMGGGYSGVPCDPKSLFEGLQGYVKQASYASGCSDVPCDSDAGFNEAILTAKKADFVIVIAGLDLSQETEDHDRVSLLLPGKQMALVSSIAAASEKPIILVLTGGGPLDVSFAEGDLKIASILWVGYPGEAGGKALAEVIFGDYNPGGRLPMTWYPESFTRIPMNDMDMRADPFRGYPGRTYRFYTGKRVYGFGQGLSYTDFTYKFLFAPRKLSLSRSFTGTSSKNILHQRQVLDSVHIDEVTSCDSLRFYVHISVTNVGDMDGSHVVMLFSRAPKIFQGTAEKQLIAFDRIHTSSYRSTKTSILVDPCNHLSIANEHGERILPLGDHVLTLGDLEHSLSLQFLWLYQSEGSEMDRDRDRDSERIEVYRVGLAGHLS</sequence>
<name>A0A061DHB6_THECC</name>
<dbReference type="SUPFAM" id="SSF51445">
    <property type="entry name" value="(Trans)glycosidases"/>
    <property type="match status" value="1"/>
</dbReference>
<dbReference type="InterPro" id="IPR036962">
    <property type="entry name" value="Glyco_hydro_3_N_sf"/>
</dbReference>
<dbReference type="Gene3D" id="3.20.20.300">
    <property type="entry name" value="Glycoside hydrolase, family 3, N-terminal domain"/>
    <property type="match status" value="1"/>
</dbReference>
<comment type="similarity">
    <text evidence="2">Belongs to the glycosyl hydrolase 3 family.</text>
</comment>
<keyword evidence="4 8" id="KW-0732">Signal</keyword>
<dbReference type="Gene3D" id="3.40.50.1700">
    <property type="entry name" value="Glycoside hydrolase family 3 C-terminal domain"/>
    <property type="match status" value="1"/>
</dbReference>
<dbReference type="FunCoup" id="A0A061DHB6">
    <property type="interactions" value="1089"/>
</dbReference>
<dbReference type="GO" id="GO:0009044">
    <property type="term" value="F:xylan 1,4-beta-xylosidase activity"/>
    <property type="evidence" value="ECO:0000318"/>
    <property type="project" value="GO_Central"/>
</dbReference>
<proteinExistence type="inferred from homology"/>
<dbReference type="OMA" id="HMAIGTT"/>
<dbReference type="PANTHER" id="PTHR42721:SF1">
    <property type="entry name" value="BETA-D-XYLOSIDASE 6-RELATED"/>
    <property type="match status" value="1"/>
</dbReference>
<dbReference type="SUPFAM" id="SSF52279">
    <property type="entry name" value="Beta-D-glucan exohydrolase, C-terminal domain"/>
    <property type="match status" value="1"/>
</dbReference>
<dbReference type="InterPro" id="IPR026891">
    <property type="entry name" value="Fn3-like"/>
</dbReference>
<keyword evidence="3" id="KW-0964">Secreted</keyword>
<dbReference type="HOGENOM" id="CLU_004542_5_3_1"/>
<dbReference type="PANTHER" id="PTHR42721">
    <property type="entry name" value="SUGAR HYDROLASE-RELATED"/>
    <property type="match status" value="1"/>
</dbReference>
<evidence type="ECO:0000256" key="3">
    <source>
        <dbReference type="ARBA" id="ARBA00022525"/>
    </source>
</evidence>
<feature type="chain" id="PRO_5001600379" evidence="8">
    <location>
        <begin position="24"/>
        <end position="828"/>
    </location>
</feature>
<dbReference type="Proteomes" id="UP000026915">
    <property type="component" value="Chromosome 1"/>
</dbReference>
<gene>
    <name evidence="10" type="ORF">TCM_000917</name>
</gene>
<evidence type="ECO:0000256" key="2">
    <source>
        <dbReference type="ARBA" id="ARBA00005336"/>
    </source>
</evidence>
<evidence type="ECO:0000256" key="6">
    <source>
        <dbReference type="ARBA" id="ARBA00023180"/>
    </source>
</evidence>
<keyword evidence="6" id="KW-0325">Glycoprotein</keyword>
<dbReference type="GO" id="GO:0005576">
    <property type="term" value="C:extracellular region"/>
    <property type="evidence" value="ECO:0007669"/>
    <property type="project" value="UniProtKB-SubCell"/>
</dbReference>
<evidence type="ECO:0000256" key="8">
    <source>
        <dbReference type="SAM" id="SignalP"/>
    </source>
</evidence>
<organism evidence="10 11">
    <name type="scientific">Theobroma cacao</name>
    <name type="common">Cacao</name>
    <name type="synonym">Cocoa</name>
    <dbReference type="NCBI Taxonomy" id="3641"/>
    <lineage>
        <taxon>Eukaryota</taxon>
        <taxon>Viridiplantae</taxon>
        <taxon>Streptophyta</taxon>
        <taxon>Embryophyta</taxon>
        <taxon>Tracheophyta</taxon>
        <taxon>Spermatophyta</taxon>
        <taxon>Magnoliopsida</taxon>
        <taxon>eudicotyledons</taxon>
        <taxon>Gunneridae</taxon>
        <taxon>Pentapetalae</taxon>
        <taxon>rosids</taxon>
        <taxon>malvids</taxon>
        <taxon>Malvales</taxon>
        <taxon>Malvaceae</taxon>
        <taxon>Byttnerioideae</taxon>
        <taxon>Theobroma</taxon>
    </lineage>
</organism>
<dbReference type="GO" id="GO:0045493">
    <property type="term" value="P:xylan catabolic process"/>
    <property type="evidence" value="ECO:0000318"/>
    <property type="project" value="GO_Central"/>
</dbReference>
<evidence type="ECO:0000256" key="7">
    <source>
        <dbReference type="ARBA" id="ARBA00023295"/>
    </source>
</evidence>
<accession>A0A061DHB6</accession>
<dbReference type="SMART" id="SM01217">
    <property type="entry name" value="Fn3_like"/>
    <property type="match status" value="1"/>
</dbReference>
<evidence type="ECO:0000313" key="10">
    <source>
        <dbReference type="EMBL" id="EOX91854.1"/>
    </source>
</evidence>
<dbReference type="Pfam" id="PF01915">
    <property type="entry name" value="Glyco_hydro_3_C"/>
    <property type="match status" value="1"/>
</dbReference>
<dbReference type="GO" id="GO:0046556">
    <property type="term" value="F:alpha-L-arabinofuranosidase activity"/>
    <property type="evidence" value="ECO:0000318"/>
    <property type="project" value="GO_Central"/>
</dbReference>
<keyword evidence="11" id="KW-1185">Reference proteome</keyword>
<dbReference type="InterPro" id="IPR013783">
    <property type="entry name" value="Ig-like_fold"/>
</dbReference>
<dbReference type="Gene3D" id="2.60.40.10">
    <property type="entry name" value="Immunoglobulins"/>
    <property type="match status" value="1"/>
</dbReference>
<dbReference type="InParanoid" id="A0A061DHB6"/>
<keyword evidence="7" id="KW-0326">Glycosidase</keyword>
<dbReference type="InterPro" id="IPR044993">
    <property type="entry name" value="BXL"/>
</dbReference>
<dbReference type="eggNOG" id="ENOG502QQ55">
    <property type="taxonomic scope" value="Eukaryota"/>
</dbReference>
<dbReference type="GO" id="GO:0031222">
    <property type="term" value="P:arabinan catabolic process"/>
    <property type="evidence" value="ECO:0000318"/>
    <property type="project" value="GO_Central"/>
</dbReference>
<dbReference type="InterPro" id="IPR001764">
    <property type="entry name" value="Glyco_hydro_3_N"/>
</dbReference>
<dbReference type="InterPro" id="IPR017853">
    <property type="entry name" value="GH"/>
</dbReference>
<reference evidence="10 11" key="1">
    <citation type="journal article" date="2013" name="Genome Biol.">
        <title>The genome sequence of the most widely cultivated cacao type and its use to identify candidate genes regulating pod color.</title>
        <authorList>
            <person name="Motamayor J.C."/>
            <person name="Mockaitis K."/>
            <person name="Schmutz J."/>
            <person name="Haiminen N."/>
            <person name="Iii D.L."/>
            <person name="Cornejo O."/>
            <person name="Findley S.D."/>
            <person name="Zheng P."/>
            <person name="Utro F."/>
            <person name="Royaert S."/>
            <person name="Saski C."/>
            <person name="Jenkins J."/>
            <person name="Podicheti R."/>
            <person name="Zhao M."/>
            <person name="Scheffler B.E."/>
            <person name="Stack J.C."/>
            <person name="Feltus F.A."/>
            <person name="Mustiga G.M."/>
            <person name="Amores F."/>
            <person name="Phillips W."/>
            <person name="Marelli J.P."/>
            <person name="May G.D."/>
            <person name="Shapiro H."/>
            <person name="Ma J."/>
            <person name="Bustamante C.D."/>
            <person name="Schnell R.J."/>
            <person name="Main D."/>
            <person name="Gilbert D."/>
            <person name="Parida L."/>
            <person name="Kuhn D.N."/>
        </authorList>
    </citation>
    <scope>NUCLEOTIDE SEQUENCE [LARGE SCALE GENOMIC DNA]</scope>
    <source>
        <strain evidence="11">cv. Matina 1-6</strain>
    </source>
</reference>
<dbReference type="AlphaFoldDB" id="A0A061DHB6"/>
<dbReference type="Pfam" id="PF00933">
    <property type="entry name" value="Glyco_hydro_3"/>
    <property type="match status" value="1"/>
</dbReference>
<protein>
    <submittedName>
        <fullName evidence="10">Glycosyl hydrolase family protein</fullName>
    </submittedName>
</protein>